<evidence type="ECO:0000256" key="11">
    <source>
        <dbReference type="ARBA" id="ARBA00023004"/>
    </source>
</evidence>
<evidence type="ECO:0000256" key="4">
    <source>
        <dbReference type="ARBA" id="ARBA00022448"/>
    </source>
</evidence>
<dbReference type="GO" id="GO:0005886">
    <property type="term" value="C:plasma membrane"/>
    <property type="evidence" value="ECO:0007669"/>
    <property type="project" value="UniProtKB-SubCell"/>
</dbReference>
<dbReference type="GO" id="GO:0008863">
    <property type="term" value="F:formate dehydrogenase (NAD+) activity"/>
    <property type="evidence" value="ECO:0007669"/>
    <property type="project" value="InterPro"/>
</dbReference>
<evidence type="ECO:0000256" key="6">
    <source>
        <dbReference type="ARBA" id="ARBA00022617"/>
    </source>
</evidence>
<evidence type="ECO:0000256" key="1">
    <source>
        <dbReference type="ARBA" id="ARBA00001971"/>
    </source>
</evidence>
<dbReference type="AlphaFoldDB" id="E6QSV7"/>
<dbReference type="InterPro" id="IPR016174">
    <property type="entry name" value="Di-haem_cyt_TM"/>
</dbReference>
<name>E6QSV7_9ZZZZ</name>
<comment type="subcellular location">
    <subcellularLocation>
        <location evidence="2">Cell membrane</location>
        <topology evidence="2">Multi-pass membrane protein</topology>
    </subcellularLocation>
</comment>
<dbReference type="Pfam" id="PF01292">
    <property type="entry name" value="Ni_hydr_CYTB"/>
    <property type="match status" value="1"/>
</dbReference>
<dbReference type="EMBL" id="CABR01000082">
    <property type="protein sequence ID" value="CBI10329.1"/>
    <property type="molecule type" value="Genomic_DNA"/>
</dbReference>
<keyword evidence="5" id="KW-1003">Cell membrane</keyword>
<feature type="transmembrane region" description="Helical" evidence="13">
    <location>
        <begin position="20"/>
        <end position="44"/>
    </location>
</feature>
<keyword evidence="6" id="KW-0349">Heme</keyword>
<keyword evidence="11" id="KW-0408">Iron</keyword>
<evidence type="ECO:0000256" key="10">
    <source>
        <dbReference type="ARBA" id="ARBA00022989"/>
    </source>
</evidence>
<dbReference type="FunFam" id="1.20.950.20:FF:000002">
    <property type="entry name" value="Formate dehydrogenase cytochrome b556 subunit"/>
    <property type="match status" value="1"/>
</dbReference>
<dbReference type="Gene3D" id="1.20.950.20">
    <property type="entry name" value="Transmembrane di-heme cytochromes, Chain C"/>
    <property type="match status" value="1"/>
</dbReference>
<dbReference type="PANTHER" id="PTHR30074">
    <property type="entry name" value="FORMATE DEHYDROGENASE, NITRATE-INDUCIBLE, CYTOCHROME B556 FDN SUBUNIT"/>
    <property type="match status" value="1"/>
</dbReference>
<dbReference type="InterPro" id="IPR011577">
    <property type="entry name" value="Cyt_b561_bac/Ni-Hgenase"/>
</dbReference>
<dbReference type="GO" id="GO:0009061">
    <property type="term" value="P:anaerobic respiration"/>
    <property type="evidence" value="ECO:0007669"/>
    <property type="project" value="TreeGrafter"/>
</dbReference>
<dbReference type="GO" id="GO:0046872">
    <property type="term" value="F:metal ion binding"/>
    <property type="evidence" value="ECO:0007669"/>
    <property type="project" value="UniProtKB-KW"/>
</dbReference>
<evidence type="ECO:0000259" key="14">
    <source>
        <dbReference type="Pfam" id="PF01292"/>
    </source>
</evidence>
<evidence type="ECO:0000256" key="7">
    <source>
        <dbReference type="ARBA" id="ARBA00022692"/>
    </source>
</evidence>
<keyword evidence="4" id="KW-0813">Transport</keyword>
<dbReference type="GO" id="GO:0009326">
    <property type="term" value="C:formate dehydrogenase complex"/>
    <property type="evidence" value="ECO:0007669"/>
    <property type="project" value="InterPro"/>
</dbReference>
<keyword evidence="12 13" id="KW-0472">Membrane</keyword>
<evidence type="ECO:0000256" key="5">
    <source>
        <dbReference type="ARBA" id="ARBA00022475"/>
    </source>
</evidence>
<protein>
    <submittedName>
        <fullName evidence="15">Formate dehydrogenase-O, cytochrome b556 subunit</fullName>
    </submittedName>
</protein>
<dbReference type="InterPro" id="IPR006471">
    <property type="entry name" value="Formate_DH_gsu"/>
</dbReference>
<dbReference type="InterPro" id="IPR051817">
    <property type="entry name" value="FDH_cytochrome_b556_subunit"/>
</dbReference>
<feature type="domain" description="Cytochrome b561 bacterial/Ni-hydrogenase" evidence="14">
    <location>
        <begin position="10"/>
        <end position="187"/>
    </location>
</feature>
<comment type="cofactor">
    <cofactor evidence="1">
        <name>heme</name>
        <dbReference type="ChEBI" id="CHEBI:30413"/>
    </cofactor>
</comment>
<evidence type="ECO:0000313" key="15">
    <source>
        <dbReference type="EMBL" id="CBI10329.1"/>
    </source>
</evidence>
<gene>
    <name evidence="15" type="primary">fdoI</name>
    <name evidence="15" type="ORF">CARN7_1107</name>
</gene>
<proteinExistence type="inferred from homology"/>
<feature type="transmembrane region" description="Helical" evidence="13">
    <location>
        <begin position="116"/>
        <end position="136"/>
    </location>
</feature>
<keyword evidence="10 13" id="KW-1133">Transmembrane helix</keyword>
<evidence type="ECO:0000256" key="9">
    <source>
        <dbReference type="ARBA" id="ARBA00022982"/>
    </source>
</evidence>
<evidence type="ECO:0000256" key="13">
    <source>
        <dbReference type="SAM" id="Phobius"/>
    </source>
</evidence>
<sequence length="211" mass="24052">MSNKTMLVARYSANERINHWFVAMTFIMLALSGLALFHPAFFFLTNLFGGGPWTRILHPFIGVVMFVSFLSLVVKFWGNNYITPADLEWQKHLDEIMANKATNLPEVGKYNIGQKYLFWSLVVIIPTLMLTGFIIWRPYFAIFFPINVIRVAVLVHSLAAFVAISAIIVHVYAAIWTSGSIRAMTRGTVTTAWAKHHHAAWYKEISKETKL</sequence>
<reference evidence="15" key="1">
    <citation type="submission" date="2009-10" db="EMBL/GenBank/DDBJ databases">
        <title>Diversity of trophic interactions inside an arsenic-rich microbial ecosystem.</title>
        <authorList>
            <person name="Bertin P.N."/>
            <person name="Heinrich-Salmeron A."/>
            <person name="Pelletier E."/>
            <person name="Goulhen-Chollet F."/>
            <person name="Arsene-Ploetze F."/>
            <person name="Gallien S."/>
            <person name="Calteau A."/>
            <person name="Vallenet D."/>
            <person name="Casiot C."/>
            <person name="Chane-Woon-Ming B."/>
            <person name="Giloteaux L."/>
            <person name="Barakat M."/>
            <person name="Bonnefoy V."/>
            <person name="Bruneel O."/>
            <person name="Chandler M."/>
            <person name="Cleiss J."/>
            <person name="Duran R."/>
            <person name="Elbaz-Poulichet F."/>
            <person name="Fonknechten N."/>
            <person name="Lauga B."/>
            <person name="Mornico D."/>
            <person name="Ortet P."/>
            <person name="Schaeffer C."/>
            <person name="Siguier P."/>
            <person name="Alexander Thil Smith A."/>
            <person name="Van Dorsselaer A."/>
            <person name="Weissenbach J."/>
            <person name="Medigue C."/>
            <person name="Le Paslier D."/>
        </authorList>
    </citation>
    <scope>NUCLEOTIDE SEQUENCE</scope>
</reference>
<keyword evidence="8" id="KW-0479">Metal-binding</keyword>
<dbReference type="GO" id="GO:0009055">
    <property type="term" value="F:electron transfer activity"/>
    <property type="evidence" value="ECO:0007669"/>
    <property type="project" value="InterPro"/>
</dbReference>
<accession>E6QSV7</accession>
<evidence type="ECO:0000256" key="3">
    <source>
        <dbReference type="ARBA" id="ARBA00010747"/>
    </source>
</evidence>
<evidence type="ECO:0000256" key="12">
    <source>
        <dbReference type="ARBA" id="ARBA00023136"/>
    </source>
</evidence>
<dbReference type="NCBIfam" id="TIGR01583">
    <property type="entry name" value="formate-DH-gamm"/>
    <property type="match status" value="1"/>
</dbReference>
<organism evidence="15">
    <name type="scientific">mine drainage metagenome</name>
    <dbReference type="NCBI Taxonomy" id="410659"/>
    <lineage>
        <taxon>unclassified sequences</taxon>
        <taxon>metagenomes</taxon>
        <taxon>ecological metagenomes</taxon>
    </lineage>
</organism>
<feature type="transmembrane region" description="Helical" evidence="13">
    <location>
        <begin position="56"/>
        <end position="77"/>
    </location>
</feature>
<keyword evidence="7 13" id="KW-0812">Transmembrane</keyword>
<feature type="transmembrane region" description="Helical" evidence="13">
    <location>
        <begin position="148"/>
        <end position="176"/>
    </location>
</feature>
<evidence type="ECO:0000256" key="2">
    <source>
        <dbReference type="ARBA" id="ARBA00004651"/>
    </source>
</evidence>
<dbReference type="SUPFAM" id="SSF81342">
    <property type="entry name" value="Transmembrane di-heme cytochromes"/>
    <property type="match status" value="1"/>
</dbReference>
<keyword evidence="9" id="KW-0249">Electron transport</keyword>
<dbReference type="GO" id="GO:0036397">
    <property type="term" value="F:formate dehydrogenase (quinone) activity"/>
    <property type="evidence" value="ECO:0007669"/>
    <property type="project" value="TreeGrafter"/>
</dbReference>
<evidence type="ECO:0000256" key="8">
    <source>
        <dbReference type="ARBA" id="ARBA00022723"/>
    </source>
</evidence>
<dbReference type="PANTHER" id="PTHR30074:SF5">
    <property type="entry name" value="FORMATE DEHYDROGENASE, NITRATE-INDUCIBLE, CYTOCHROME B556(FDN) SUBUNIT"/>
    <property type="match status" value="1"/>
</dbReference>
<comment type="similarity">
    <text evidence="3">Belongs to the formate dehydrogenase gamma subunit family.</text>
</comment>
<comment type="caution">
    <text evidence="15">The sequence shown here is derived from an EMBL/GenBank/DDBJ whole genome shotgun (WGS) entry which is preliminary data.</text>
</comment>
<dbReference type="GO" id="GO:0015944">
    <property type="term" value="P:formate oxidation"/>
    <property type="evidence" value="ECO:0007669"/>
    <property type="project" value="TreeGrafter"/>
</dbReference>
<dbReference type="GO" id="GO:0022904">
    <property type="term" value="P:respiratory electron transport chain"/>
    <property type="evidence" value="ECO:0007669"/>
    <property type="project" value="InterPro"/>
</dbReference>